<evidence type="ECO:0000313" key="2">
    <source>
        <dbReference type="EMBL" id="BAL87416.1"/>
    </source>
</evidence>
<keyword evidence="3" id="KW-1185">Reference proteome</keyword>
<dbReference type="EMBL" id="AP012319">
    <property type="protein sequence ID" value="BAL87416.1"/>
    <property type="molecule type" value="Genomic_DNA"/>
</dbReference>
<dbReference type="PROSITE" id="PS51257">
    <property type="entry name" value="PROKAR_LIPOPROTEIN"/>
    <property type="match status" value="1"/>
</dbReference>
<dbReference type="AlphaFoldDB" id="I0H329"/>
<gene>
    <name evidence="2" type="ordered locus">AMIS_21960</name>
</gene>
<sequence>MQRYGRSRRLIASAVALLALGACSTSGPQASGTVAPETSADPALAAVASANASPGGSVAPGLPTASGAAASASAGTSPSATPGASAAVAAGKCARPAGSAPKAKVTEVKLPNAVIGYGSEGDTEKLPMAIAARPDGTSWIAWTGTNGKINLGRLGCDDKLTGTPTSFTGIDLQDVAADATGGVLLLTRKGTCGDGPLCGGESSPCNTMHMVRFDNSGKLVWERQVTNLTGGRQGYDDGARFIWWYQHHGRLATDGTNWAAYFGVAITVKNGSCVDVHEGDRMQVVSAGGKLVGGHKDAFAVGCSHAWTSRIVWDPRAKKFVTVCATDNECRIAQPDPYRTVAAGTCDGSLFNGDVVLAKNKGYWAAWSQGGSVRLEKFTTGKATSTVKPGVSAAHPHLVGYGSGKMLLVWQSGSGMAVRAFDSGSGKALGGTVSVAVKDHAYQAFKGYADGSAAYPAAGGSSTKVKIARILPMA</sequence>
<dbReference type="RefSeq" id="WP_014442311.1">
    <property type="nucleotide sequence ID" value="NC_017093.1"/>
</dbReference>
<dbReference type="SUPFAM" id="SSF69322">
    <property type="entry name" value="Tricorn protease domain 2"/>
    <property type="match status" value="1"/>
</dbReference>
<evidence type="ECO:0000313" key="3">
    <source>
        <dbReference type="Proteomes" id="UP000007882"/>
    </source>
</evidence>
<evidence type="ECO:0000256" key="1">
    <source>
        <dbReference type="SAM" id="SignalP"/>
    </source>
</evidence>
<dbReference type="PATRIC" id="fig|512565.3.peg.2193"/>
<dbReference type="Proteomes" id="UP000007882">
    <property type="component" value="Chromosome"/>
</dbReference>
<proteinExistence type="predicted"/>
<dbReference type="eggNOG" id="ENOG503311S">
    <property type="taxonomic scope" value="Bacteria"/>
</dbReference>
<feature type="chain" id="PRO_5003627677" description="Lipoprotein" evidence="1">
    <location>
        <begin position="31"/>
        <end position="474"/>
    </location>
</feature>
<organism evidence="2 3">
    <name type="scientific">Actinoplanes missouriensis (strain ATCC 14538 / DSM 43046 / CBS 188.64 / JCM 3121 / NBRC 102363 / NCIMB 12654 / NRRL B-3342 / UNCC 431)</name>
    <dbReference type="NCBI Taxonomy" id="512565"/>
    <lineage>
        <taxon>Bacteria</taxon>
        <taxon>Bacillati</taxon>
        <taxon>Actinomycetota</taxon>
        <taxon>Actinomycetes</taxon>
        <taxon>Micromonosporales</taxon>
        <taxon>Micromonosporaceae</taxon>
        <taxon>Actinoplanes</taxon>
    </lineage>
</organism>
<keyword evidence="1" id="KW-0732">Signal</keyword>
<feature type="signal peptide" evidence="1">
    <location>
        <begin position="1"/>
        <end position="30"/>
    </location>
</feature>
<accession>I0H329</accession>
<dbReference type="STRING" id="512565.AMIS_21960"/>
<protein>
    <recommendedName>
        <fullName evidence="4">Lipoprotein</fullName>
    </recommendedName>
</protein>
<dbReference type="OrthoDB" id="3280547at2"/>
<dbReference type="HOGENOM" id="CLU_024963_0_0_11"/>
<evidence type="ECO:0008006" key="4">
    <source>
        <dbReference type="Google" id="ProtNLM"/>
    </source>
</evidence>
<reference evidence="2 3" key="1">
    <citation type="submission" date="2012-02" db="EMBL/GenBank/DDBJ databases">
        <title>Complete genome sequence of Actinoplanes missouriensis 431 (= NBRC 102363).</title>
        <authorList>
            <person name="Ohnishi Y."/>
            <person name="Ishikawa J."/>
            <person name="Sekine M."/>
            <person name="Hosoyama A."/>
            <person name="Harada T."/>
            <person name="Narita H."/>
            <person name="Hata T."/>
            <person name="Konno Y."/>
            <person name="Tutikane K."/>
            <person name="Fujita N."/>
            <person name="Horinouchi S."/>
            <person name="Hayakawa M."/>
        </authorList>
    </citation>
    <scope>NUCLEOTIDE SEQUENCE [LARGE SCALE GENOMIC DNA]</scope>
    <source>
        <strain evidence="3">ATCC 14538 / DSM 43046 / CBS 188.64 / JCM 3121 / NBRC 102363 / NCIMB 12654 / NRRL B-3342 / UNCC 431</strain>
    </source>
</reference>
<dbReference type="KEGG" id="ams:AMIS_21960"/>
<name>I0H329_ACTM4</name>